<dbReference type="EMBL" id="JACTNZ010000001">
    <property type="protein sequence ID" value="KAG5567440.1"/>
    <property type="molecule type" value="Genomic_DNA"/>
</dbReference>
<dbReference type="AlphaFoldDB" id="A0AAV6LRU5"/>
<keyword evidence="2" id="KW-0408">Iron</keyword>
<evidence type="ECO:0000256" key="1">
    <source>
        <dbReference type="ARBA" id="ARBA00022723"/>
    </source>
</evidence>
<gene>
    <name evidence="4" type="ORF">RHGRI_002853</name>
</gene>
<name>A0AAV6LRU5_9ERIC</name>
<dbReference type="Gene3D" id="2.60.120.330">
    <property type="entry name" value="B-lactam Antibiotic, Isopenicillin N Synthase, Chain"/>
    <property type="match status" value="1"/>
</dbReference>
<evidence type="ECO:0000313" key="4">
    <source>
        <dbReference type="EMBL" id="KAG5567440.1"/>
    </source>
</evidence>
<dbReference type="Pfam" id="PF03171">
    <property type="entry name" value="2OG-FeII_Oxy"/>
    <property type="match status" value="1"/>
</dbReference>
<dbReference type="InterPro" id="IPR027443">
    <property type="entry name" value="IPNS-like_sf"/>
</dbReference>
<keyword evidence="1" id="KW-0479">Metal-binding</keyword>
<dbReference type="GO" id="GO:0046872">
    <property type="term" value="F:metal ion binding"/>
    <property type="evidence" value="ECO:0007669"/>
    <property type="project" value="UniProtKB-KW"/>
</dbReference>
<organism evidence="4 5">
    <name type="scientific">Rhododendron griersonianum</name>
    <dbReference type="NCBI Taxonomy" id="479676"/>
    <lineage>
        <taxon>Eukaryota</taxon>
        <taxon>Viridiplantae</taxon>
        <taxon>Streptophyta</taxon>
        <taxon>Embryophyta</taxon>
        <taxon>Tracheophyta</taxon>
        <taxon>Spermatophyta</taxon>
        <taxon>Magnoliopsida</taxon>
        <taxon>eudicotyledons</taxon>
        <taxon>Gunneridae</taxon>
        <taxon>Pentapetalae</taxon>
        <taxon>asterids</taxon>
        <taxon>Ericales</taxon>
        <taxon>Ericaceae</taxon>
        <taxon>Ericoideae</taxon>
        <taxon>Rhodoreae</taxon>
        <taxon>Rhododendron</taxon>
    </lineage>
</organism>
<sequence length="193" mass="21751">MTNSLSLYRAIFRREVFGPYSVEVRSLGLQILELICEGLGLESGYFRGPLSEGQLDYCQLLSTNVLIQPWYWACPNMVDPHLITLLNQGDVPGLQVWKDEVTVEPIPNAFVIISNGKLKSAYHRVVTSSNVDRTTVAGFILPSKDSLIEPAKSLVSELSPPLYKSFKRGDFDNIYFSDTHEGKDPLEHFRIRS</sequence>
<dbReference type="InterPro" id="IPR044861">
    <property type="entry name" value="IPNS-like_FE2OG_OXY"/>
</dbReference>
<evidence type="ECO:0000313" key="5">
    <source>
        <dbReference type="Proteomes" id="UP000823749"/>
    </source>
</evidence>
<dbReference type="Proteomes" id="UP000823749">
    <property type="component" value="Chromosome 1"/>
</dbReference>
<evidence type="ECO:0000256" key="2">
    <source>
        <dbReference type="ARBA" id="ARBA00023004"/>
    </source>
</evidence>
<feature type="domain" description="Isopenicillin N synthase-like Fe(2+) 2OG dioxygenase" evidence="3">
    <location>
        <begin position="79"/>
        <end position="142"/>
    </location>
</feature>
<reference evidence="4" key="1">
    <citation type="submission" date="2020-08" db="EMBL/GenBank/DDBJ databases">
        <title>Plant Genome Project.</title>
        <authorList>
            <person name="Zhang R.-G."/>
        </authorList>
    </citation>
    <scope>NUCLEOTIDE SEQUENCE</scope>
    <source>
        <strain evidence="4">WSP0</strain>
        <tissue evidence="4">Leaf</tissue>
    </source>
</reference>
<keyword evidence="5" id="KW-1185">Reference proteome</keyword>
<dbReference type="PANTHER" id="PTHR47991">
    <property type="entry name" value="OXOGLUTARATE/IRON-DEPENDENT DIOXYGENASE"/>
    <property type="match status" value="1"/>
</dbReference>
<comment type="caution">
    <text evidence="4">The sequence shown here is derived from an EMBL/GenBank/DDBJ whole genome shotgun (WGS) entry which is preliminary data.</text>
</comment>
<dbReference type="InterPro" id="IPR050295">
    <property type="entry name" value="Plant_2OG-oxidoreductases"/>
</dbReference>
<accession>A0AAV6LRU5</accession>
<proteinExistence type="predicted"/>
<evidence type="ECO:0000259" key="3">
    <source>
        <dbReference type="Pfam" id="PF03171"/>
    </source>
</evidence>
<protein>
    <recommendedName>
        <fullName evidence="3">Isopenicillin N synthase-like Fe(2+) 2OG dioxygenase domain-containing protein</fullName>
    </recommendedName>
</protein>
<dbReference type="SUPFAM" id="SSF51197">
    <property type="entry name" value="Clavaminate synthase-like"/>
    <property type="match status" value="1"/>
</dbReference>